<feature type="repeat" description="WD" evidence="4">
    <location>
        <begin position="623"/>
        <end position="662"/>
    </location>
</feature>
<dbReference type="WBParaSite" id="SMUV_0000415001-mRNA-1">
    <property type="protein sequence ID" value="SMUV_0000415001-mRNA-1"/>
    <property type="gene ID" value="SMUV_0000415001"/>
</dbReference>
<reference evidence="7" key="1">
    <citation type="submission" date="2017-02" db="UniProtKB">
        <authorList>
            <consortium name="WormBaseParasite"/>
        </authorList>
    </citation>
    <scope>IDENTIFICATION</scope>
</reference>
<evidence type="ECO:0000256" key="1">
    <source>
        <dbReference type="ARBA" id="ARBA00021207"/>
    </source>
</evidence>
<dbReference type="PROSITE" id="PS50082">
    <property type="entry name" value="WD_REPEATS_2"/>
    <property type="match status" value="4"/>
</dbReference>
<accession>A0A0N5AIB0</accession>
<dbReference type="PANTHER" id="PTHR14221:SF0">
    <property type="entry name" value="WD REPEAT-CONTAINING PROTEIN 44"/>
    <property type="match status" value="1"/>
</dbReference>
<evidence type="ECO:0000313" key="7">
    <source>
        <dbReference type="WBParaSite" id="SMUV_0000415001-mRNA-1"/>
    </source>
</evidence>
<feature type="compositionally biased region" description="Basic and acidic residues" evidence="5">
    <location>
        <begin position="301"/>
        <end position="312"/>
    </location>
</feature>
<feature type="region of interest" description="Disordered" evidence="5">
    <location>
        <begin position="1"/>
        <end position="35"/>
    </location>
</feature>
<keyword evidence="3" id="KW-0677">Repeat</keyword>
<feature type="repeat" description="WD" evidence="4">
    <location>
        <begin position="470"/>
        <end position="501"/>
    </location>
</feature>
<dbReference type="Pfam" id="PF00400">
    <property type="entry name" value="WD40"/>
    <property type="match status" value="4"/>
</dbReference>
<proteinExistence type="predicted"/>
<keyword evidence="2 4" id="KW-0853">WD repeat</keyword>
<sequence>MLKRRTTKESGVELQETEGSNRGKIGSASESTPLESWKRNLVIGHSQSVGVAYPADPTLSKNSYEVLRNEGLGILSNDNHGRESLSKNNNDLLSKPPSGPPPSLPSSPCFSPQKSLQLPPFNATPPPLPPRTSTIKLPTTFLPQVASIVVESSTSPSIHALATKSNDHEGTSASCSSGNSTVYARGRGHAKTNSLDRGLSLAKCLKTGPFPPPVSKSNSLKREYSTGGADSSSFISLVGCEEDIRNQDARRVVDEIICSALKNDTLKYGDQGLTPPTFGDVGLSAVDEISFASLSASTAKSDAKEAEEHRVLGETSSGISGVSKGLKDSESSLGEGPVKIRKQALQEPSKLYYGRNNPISRDLERGNQDESDQEDTDSENLPSTISNIGRVAHFVRERGTLASGILRGAVIKAKNVVSLSGATSEFPEEDDENGSGSEYDEGESIPIVRPRSAKKGPFDFDDTRIVQELNNEHTGGVWCMKFSVCGRLLATAGQDSIVRVWVLREYLSYFNSLREKYNIHCKQSSGEPVGDGIAKTSIQSIDNDPWLPNRVDSVTSMCSPDDNLESDSCTVMAAKPLCIFRGHTADVLDLSWSRCYFLLSSGMDSTVRLWHLSRSECLGCFLHTDFVTCVAFLPTDGRYFLAATLDGKLRFWNIPDKKVVLINEIEETKLVTAMTFVKNGKFAVVGTVDGRCIFYSTDQLKYFTTIDVPSSRKNPHKRKVMGLSVHGDKLLVTSDDSRIRMYDLRDMALTCIFKGAVHDNARIQAAFSPDGKHIVCGSEDNNIYVWSTTEPNSSLPIRKGRSDAWQRIHCHSTCVIITIFAPRPSFFLSFLEHHSASEERKFEKSVHVESHRQAQGDVIISADLQGSIKILVNCTGVKTSSSNFTSTGTI</sequence>
<protein>
    <recommendedName>
        <fullName evidence="1">WD repeat-containing protein 44</fullName>
    </recommendedName>
</protein>
<organism evidence="6 7">
    <name type="scientific">Syphacia muris</name>
    <dbReference type="NCBI Taxonomy" id="451379"/>
    <lineage>
        <taxon>Eukaryota</taxon>
        <taxon>Metazoa</taxon>
        <taxon>Ecdysozoa</taxon>
        <taxon>Nematoda</taxon>
        <taxon>Chromadorea</taxon>
        <taxon>Rhabditida</taxon>
        <taxon>Spirurina</taxon>
        <taxon>Oxyuridomorpha</taxon>
        <taxon>Oxyuroidea</taxon>
        <taxon>Oxyuridae</taxon>
        <taxon>Syphacia</taxon>
    </lineage>
</organism>
<feature type="repeat" description="WD" evidence="4">
    <location>
        <begin position="580"/>
        <end position="620"/>
    </location>
</feature>
<feature type="region of interest" description="Disordered" evidence="5">
    <location>
        <begin position="422"/>
        <end position="453"/>
    </location>
</feature>
<dbReference type="InterPro" id="IPR040324">
    <property type="entry name" value="WDR44/Dgr2"/>
</dbReference>
<dbReference type="CDD" id="cd00200">
    <property type="entry name" value="WD40"/>
    <property type="match status" value="1"/>
</dbReference>
<evidence type="ECO:0000313" key="6">
    <source>
        <dbReference type="Proteomes" id="UP000046393"/>
    </source>
</evidence>
<evidence type="ECO:0000256" key="2">
    <source>
        <dbReference type="ARBA" id="ARBA00022574"/>
    </source>
</evidence>
<feature type="compositionally biased region" description="Low complexity" evidence="5">
    <location>
        <begin position="106"/>
        <end position="121"/>
    </location>
</feature>
<dbReference type="STRING" id="451379.A0A0N5AIB0"/>
<name>A0A0N5AIB0_9BILA</name>
<evidence type="ECO:0000256" key="3">
    <source>
        <dbReference type="ARBA" id="ARBA00022737"/>
    </source>
</evidence>
<feature type="region of interest" description="Disordered" evidence="5">
    <location>
        <begin position="74"/>
        <end position="131"/>
    </location>
</feature>
<dbReference type="PROSITE" id="PS50294">
    <property type="entry name" value="WD_REPEATS_REGION"/>
    <property type="match status" value="3"/>
</dbReference>
<dbReference type="AlphaFoldDB" id="A0A0N5AIB0"/>
<dbReference type="InterPro" id="IPR001680">
    <property type="entry name" value="WD40_rpt"/>
</dbReference>
<dbReference type="InterPro" id="IPR036322">
    <property type="entry name" value="WD40_repeat_dom_sf"/>
</dbReference>
<dbReference type="SUPFAM" id="SSF50978">
    <property type="entry name" value="WD40 repeat-like"/>
    <property type="match status" value="1"/>
</dbReference>
<keyword evidence="6" id="KW-1185">Reference proteome</keyword>
<dbReference type="Proteomes" id="UP000046393">
    <property type="component" value="Unplaced"/>
</dbReference>
<feature type="region of interest" description="Disordered" evidence="5">
    <location>
        <begin position="298"/>
        <end position="384"/>
    </location>
</feature>
<dbReference type="InterPro" id="IPR015943">
    <property type="entry name" value="WD40/YVTN_repeat-like_dom_sf"/>
</dbReference>
<dbReference type="SMART" id="SM00320">
    <property type="entry name" value="WD40"/>
    <property type="match status" value="6"/>
</dbReference>
<feature type="repeat" description="WD" evidence="4">
    <location>
        <begin position="755"/>
        <end position="787"/>
    </location>
</feature>
<dbReference type="PANTHER" id="PTHR14221">
    <property type="entry name" value="WD REPEAT DOMAIN 44"/>
    <property type="match status" value="1"/>
</dbReference>
<feature type="compositionally biased region" description="Acidic residues" evidence="5">
    <location>
        <begin position="426"/>
        <end position="443"/>
    </location>
</feature>
<dbReference type="Gene3D" id="2.130.10.10">
    <property type="entry name" value="YVTN repeat-like/Quinoprotein amine dehydrogenase"/>
    <property type="match status" value="1"/>
</dbReference>
<evidence type="ECO:0000256" key="5">
    <source>
        <dbReference type="SAM" id="MobiDB-lite"/>
    </source>
</evidence>
<evidence type="ECO:0000256" key="4">
    <source>
        <dbReference type="PROSITE-ProRule" id="PRU00221"/>
    </source>
</evidence>
<feature type="compositionally biased region" description="Acidic residues" evidence="5">
    <location>
        <begin position="369"/>
        <end position="378"/>
    </location>
</feature>